<feature type="compositionally biased region" description="Polar residues" evidence="1">
    <location>
        <begin position="311"/>
        <end position="328"/>
    </location>
</feature>
<dbReference type="Proteomes" id="UP000827721">
    <property type="component" value="Unassembled WGS sequence"/>
</dbReference>
<evidence type="ECO:0008006" key="4">
    <source>
        <dbReference type="Google" id="ProtNLM"/>
    </source>
</evidence>
<evidence type="ECO:0000313" key="2">
    <source>
        <dbReference type="EMBL" id="KAH7554636.1"/>
    </source>
</evidence>
<proteinExistence type="predicted"/>
<feature type="region of interest" description="Disordered" evidence="1">
    <location>
        <begin position="240"/>
        <end position="281"/>
    </location>
</feature>
<evidence type="ECO:0000313" key="3">
    <source>
        <dbReference type="Proteomes" id="UP000827721"/>
    </source>
</evidence>
<feature type="region of interest" description="Disordered" evidence="1">
    <location>
        <begin position="306"/>
        <end position="328"/>
    </location>
</feature>
<dbReference type="EMBL" id="JAFEMO010000012">
    <property type="protein sequence ID" value="KAH7554636.1"/>
    <property type="molecule type" value="Genomic_DNA"/>
</dbReference>
<organism evidence="2 3">
    <name type="scientific">Xanthoceras sorbifolium</name>
    <dbReference type="NCBI Taxonomy" id="99658"/>
    <lineage>
        <taxon>Eukaryota</taxon>
        <taxon>Viridiplantae</taxon>
        <taxon>Streptophyta</taxon>
        <taxon>Embryophyta</taxon>
        <taxon>Tracheophyta</taxon>
        <taxon>Spermatophyta</taxon>
        <taxon>Magnoliopsida</taxon>
        <taxon>eudicotyledons</taxon>
        <taxon>Gunneridae</taxon>
        <taxon>Pentapetalae</taxon>
        <taxon>rosids</taxon>
        <taxon>malvids</taxon>
        <taxon>Sapindales</taxon>
        <taxon>Sapindaceae</taxon>
        <taxon>Xanthoceroideae</taxon>
        <taxon>Xanthoceras</taxon>
    </lineage>
</organism>
<keyword evidence="3" id="KW-1185">Reference proteome</keyword>
<name>A0ABQ8HDS6_9ROSI</name>
<gene>
    <name evidence="2" type="ORF">JRO89_XS12G0251200</name>
</gene>
<evidence type="ECO:0000256" key="1">
    <source>
        <dbReference type="SAM" id="MobiDB-lite"/>
    </source>
</evidence>
<protein>
    <recommendedName>
        <fullName evidence="4">Membrane-associated kinase regulator 1</fullName>
    </recommendedName>
</protein>
<feature type="compositionally biased region" description="Low complexity" evidence="1">
    <location>
        <begin position="252"/>
        <end position="261"/>
    </location>
</feature>
<sequence>MDHQSIMYRDPELEASFSFSGYDFMINSSDLCLFSDVEDGDNDDDQYIEIAFEKPTKHADDDDDDGLELRISFSSSLPCSHMNNNTALSRTTTVESIGSDSIETVTTPSSSSTSTLSCSSADAHWAAASPPTTSQPSTPIKRKVVQFRAVNRLLGSFLSIPRTPSKIIEKSDHDNNSPEHETTNNHMKLVQTRNSPKITKTTSGGIMMRLMTKCRSVNIRTLLASLVRPYQIIINSASLQGSGGQKKKNNSNKRSSNNKSSTSTLGLVKPFENNKDNGRERSRVFDMKMDAIRGVLQSMSITSLGRRGNKFNRSSSPSIMMTKGNPNHDQTKMLYATTTTDHNSVQGAIAHCKTSFGQTSDFCL</sequence>
<accession>A0ABQ8HDS6</accession>
<reference evidence="2 3" key="1">
    <citation type="submission" date="2021-02" db="EMBL/GenBank/DDBJ databases">
        <title>Plant Genome Project.</title>
        <authorList>
            <person name="Zhang R.-G."/>
        </authorList>
    </citation>
    <scope>NUCLEOTIDE SEQUENCE [LARGE SCALE GENOMIC DNA]</scope>
    <source>
        <tissue evidence="2">Leaves</tissue>
    </source>
</reference>
<comment type="caution">
    <text evidence="2">The sequence shown here is derived from an EMBL/GenBank/DDBJ whole genome shotgun (WGS) entry which is preliminary data.</text>
</comment>
<feature type="compositionally biased region" description="Basic and acidic residues" evidence="1">
    <location>
        <begin position="272"/>
        <end position="281"/>
    </location>
</feature>
<feature type="compositionally biased region" description="Basic and acidic residues" evidence="1">
    <location>
        <begin position="167"/>
        <end position="183"/>
    </location>
</feature>
<feature type="region of interest" description="Disordered" evidence="1">
    <location>
        <begin position="167"/>
        <end position="186"/>
    </location>
</feature>